<evidence type="ECO:0000313" key="1">
    <source>
        <dbReference type="EMBL" id="KAK8788785.1"/>
    </source>
</evidence>
<reference evidence="1 2" key="1">
    <citation type="journal article" date="2023" name="Arcadia Sci">
        <title>De novo assembly of a long-read Amblyomma americanum tick genome.</title>
        <authorList>
            <person name="Chou S."/>
            <person name="Poskanzer K.E."/>
            <person name="Rollins M."/>
            <person name="Thuy-Boun P.S."/>
        </authorList>
    </citation>
    <scope>NUCLEOTIDE SEQUENCE [LARGE SCALE GENOMIC DNA]</scope>
    <source>
        <strain evidence="1">F_SG_1</strain>
        <tissue evidence="1">Salivary glands</tissue>
    </source>
</reference>
<evidence type="ECO:0000313" key="2">
    <source>
        <dbReference type="Proteomes" id="UP001321473"/>
    </source>
</evidence>
<proteinExistence type="predicted"/>
<sequence>MSSSTTRADICSYEQTIRNEGSPVKSSLLLLVFGTAHALSPEADLGELIERYWYDVRFEFFIEGRKSTTYCISTEQAPTVRLQQLRLVDITRGHYEASLLILVTSDLPELQLESCEQPRIFLTIKLSCVARSWKTPPQRVRSGITCIGYVVEEDEELHYGDLE</sequence>
<comment type="caution">
    <text evidence="1">The sequence shown here is derived from an EMBL/GenBank/DDBJ whole genome shotgun (WGS) entry which is preliminary data.</text>
</comment>
<accession>A0AAQ4FPV9</accession>
<dbReference type="EMBL" id="JARKHS020000473">
    <property type="protein sequence ID" value="KAK8788785.1"/>
    <property type="molecule type" value="Genomic_DNA"/>
</dbReference>
<gene>
    <name evidence="1" type="ORF">V5799_021437</name>
</gene>
<dbReference type="Proteomes" id="UP001321473">
    <property type="component" value="Unassembled WGS sequence"/>
</dbReference>
<dbReference type="AlphaFoldDB" id="A0AAQ4FPV9"/>
<organism evidence="1 2">
    <name type="scientific">Amblyomma americanum</name>
    <name type="common">Lone star tick</name>
    <dbReference type="NCBI Taxonomy" id="6943"/>
    <lineage>
        <taxon>Eukaryota</taxon>
        <taxon>Metazoa</taxon>
        <taxon>Ecdysozoa</taxon>
        <taxon>Arthropoda</taxon>
        <taxon>Chelicerata</taxon>
        <taxon>Arachnida</taxon>
        <taxon>Acari</taxon>
        <taxon>Parasitiformes</taxon>
        <taxon>Ixodida</taxon>
        <taxon>Ixodoidea</taxon>
        <taxon>Ixodidae</taxon>
        <taxon>Amblyomminae</taxon>
        <taxon>Amblyomma</taxon>
    </lineage>
</organism>
<name>A0AAQ4FPV9_AMBAM</name>
<protein>
    <submittedName>
        <fullName evidence="1">Uncharacterized protein</fullName>
    </submittedName>
</protein>
<keyword evidence="2" id="KW-1185">Reference proteome</keyword>